<dbReference type="PANTHER" id="PTHR33164">
    <property type="entry name" value="TRANSCRIPTIONAL REGULATOR, MARR FAMILY"/>
    <property type="match status" value="1"/>
</dbReference>
<evidence type="ECO:0000259" key="4">
    <source>
        <dbReference type="PROSITE" id="PS50995"/>
    </source>
</evidence>
<dbReference type="PRINTS" id="PR00598">
    <property type="entry name" value="HTHMARR"/>
</dbReference>
<dbReference type="InterPro" id="IPR039422">
    <property type="entry name" value="MarR/SlyA-like"/>
</dbReference>
<dbReference type="GO" id="GO:0003677">
    <property type="term" value="F:DNA binding"/>
    <property type="evidence" value="ECO:0007669"/>
    <property type="project" value="UniProtKB-KW"/>
</dbReference>
<dbReference type="Gene3D" id="1.10.10.10">
    <property type="entry name" value="Winged helix-like DNA-binding domain superfamily/Winged helix DNA-binding domain"/>
    <property type="match status" value="1"/>
</dbReference>
<dbReference type="PANTHER" id="PTHR33164:SF99">
    <property type="entry name" value="MARR FAMILY REGULATORY PROTEIN"/>
    <property type="match status" value="1"/>
</dbReference>
<accession>A0A7K0DQ05</accession>
<keyword evidence="3" id="KW-0804">Transcription</keyword>
<comment type="caution">
    <text evidence="5">The sequence shown here is derived from an EMBL/GenBank/DDBJ whole genome shotgun (WGS) entry which is preliminary data.</text>
</comment>
<proteinExistence type="predicted"/>
<dbReference type="EMBL" id="WEGI01000005">
    <property type="protein sequence ID" value="MQY26894.1"/>
    <property type="molecule type" value="Genomic_DNA"/>
</dbReference>
<dbReference type="InterPro" id="IPR036390">
    <property type="entry name" value="WH_DNA-bd_sf"/>
</dbReference>
<keyword evidence="2" id="KW-0238">DNA-binding</keyword>
<keyword evidence="1" id="KW-0805">Transcription regulation</keyword>
<dbReference type="PROSITE" id="PS50995">
    <property type="entry name" value="HTH_MARR_2"/>
    <property type="match status" value="1"/>
</dbReference>
<feature type="domain" description="HTH marR-type" evidence="4">
    <location>
        <begin position="44"/>
        <end position="163"/>
    </location>
</feature>
<dbReference type="InterPro" id="IPR023187">
    <property type="entry name" value="Tscrpt_reg_MarR-type_CS"/>
</dbReference>
<dbReference type="InterPro" id="IPR000835">
    <property type="entry name" value="HTH_MarR-typ"/>
</dbReference>
<dbReference type="SMART" id="SM00347">
    <property type="entry name" value="HTH_MARR"/>
    <property type="match status" value="1"/>
</dbReference>
<evidence type="ECO:0000313" key="6">
    <source>
        <dbReference type="Proteomes" id="UP000431401"/>
    </source>
</evidence>
<evidence type="ECO:0000256" key="1">
    <source>
        <dbReference type="ARBA" id="ARBA00023015"/>
    </source>
</evidence>
<dbReference type="PROSITE" id="PS01117">
    <property type="entry name" value="HTH_MARR_1"/>
    <property type="match status" value="1"/>
</dbReference>
<dbReference type="GO" id="GO:0003700">
    <property type="term" value="F:DNA-binding transcription factor activity"/>
    <property type="evidence" value="ECO:0007669"/>
    <property type="project" value="InterPro"/>
</dbReference>
<evidence type="ECO:0000256" key="2">
    <source>
        <dbReference type="ARBA" id="ARBA00023125"/>
    </source>
</evidence>
<keyword evidence="6" id="KW-1185">Reference proteome</keyword>
<dbReference type="RefSeq" id="WP_319942891.1">
    <property type="nucleotide sequence ID" value="NZ_WEGI01000005.1"/>
</dbReference>
<evidence type="ECO:0000256" key="3">
    <source>
        <dbReference type="ARBA" id="ARBA00023163"/>
    </source>
</evidence>
<dbReference type="Proteomes" id="UP000431401">
    <property type="component" value="Unassembled WGS sequence"/>
</dbReference>
<dbReference type="InterPro" id="IPR036388">
    <property type="entry name" value="WH-like_DNA-bd_sf"/>
</dbReference>
<dbReference type="GO" id="GO:0006950">
    <property type="term" value="P:response to stress"/>
    <property type="evidence" value="ECO:0007669"/>
    <property type="project" value="TreeGrafter"/>
</dbReference>
<evidence type="ECO:0000313" key="5">
    <source>
        <dbReference type="EMBL" id="MQY26894.1"/>
    </source>
</evidence>
<sequence>MSKQSTASSALATGPETAACVTENRLGPKSGHARAEIDGRARAEADLVGHWRDLLAQHAAASCALEKELQGRHNIGLSEFECLDRLVDADCESYRMSDLAADIYLSQSALSRAVARLERDGLVSRGMCSDDRRAIFVCVTDRGRLLHAAAAPTHRAVLADTLH</sequence>
<name>A0A7K0DQ05_9NOCA</name>
<reference evidence="5 6" key="1">
    <citation type="submission" date="2019-10" db="EMBL/GenBank/DDBJ databases">
        <title>Nocardia macrotermitis sp. nov. and Nocardia aurantia sp. nov., isolated from the gut of fungus growing-termite Macrotermes natalensis.</title>
        <authorList>
            <person name="Benndorf R."/>
            <person name="Schwitalla J."/>
            <person name="Martin K."/>
            <person name="De Beer W."/>
            <person name="Kaster A.-K."/>
            <person name="Vollmers J."/>
            <person name="Poulsen M."/>
            <person name="Beemelmanns C."/>
        </authorList>
    </citation>
    <scope>NUCLEOTIDE SEQUENCE [LARGE SCALE GENOMIC DNA]</scope>
    <source>
        <strain evidence="5 6">RB56</strain>
    </source>
</reference>
<dbReference type="Pfam" id="PF01047">
    <property type="entry name" value="MarR"/>
    <property type="match status" value="1"/>
</dbReference>
<protein>
    <recommendedName>
        <fullName evidence="4">HTH marR-type domain-containing protein</fullName>
    </recommendedName>
</protein>
<dbReference type="AlphaFoldDB" id="A0A7K0DQ05"/>
<dbReference type="SUPFAM" id="SSF46785">
    <property type="entry name" value="Winged helix' DNA-binding domain"/>
    <property type="match status" value="1"/>
</dbReference>
<organism evidence="5 6">
    <name type="scientific">Nocardia aurantia</name>
    <dbReference type="NCBI Taxonomy" id="2585199"/>
    <lineage>
        <taxon>Bacteria</taxon>
        <taxon>Bacillati</taxon>
        <taxon>Actinomycetota</taxon>
        <taxon>Actinomycetes</taxon>
        <taxon>Mycobacteriales</taxon>
        <taxon>Nocardiaceae</taxon>
        <taxon>Nocardia</taxon>
    </lineage>
</organism>
<gene>
    <name evidence="5" type="ORF">NRB56_24730</name>
</gene>